<gene>
    <name evidence="3" type="ORF">SNOG_03095</name>
</gene>
<feature type="compositionally biased region" description="Basic and acidic residues" evidence="1">
    <location>
        <begin position="353"/>
        <end position="379"/>
    </location>
</feature>
<evidence type="ECO:0000259" key="2">
    <source>
        <dbReference type="Pfam" id="PF02602"/>
    </source>
</evidence>
<dbReference type="STRING" id="321614.Q0UYR9"/>
<reference evidence="4" key="1">
    <citation type="journal article" date="2007" name="Plant Cell">
        <title>Dothideomycete-plant interactions illuminated by genome sequencing and EST analysis of the wheat pathogen Stagonospora nodorum.</title>
        <authorList>
            <person name="Hane J.K."/>
            <person name="Lowe R.G."/>
            <person name="Solomon P.S."/>
            <person name="Tan K.C."/>
            <person name="Schoch C.L."/>
            <person name="Spatafora J.W."/>
            <person name="Crous P.W."/>
            <person name="Kodira C."/>
            <person name="Birren B.W."/>
            <person name="Galagan J.E."/>
            <person name="Torriani S.F."/>
            <person name="McDonald B.A."/>
            <person name="Oliver R.P."/>
        </authorList>
    </citation>
    <scope>NUCLEOTIDE SEQUENCE [LARGE SCALE GENOMIC DNA]</scope>
    <source>
        <strain evidence="4">SN15 / ATCC MYA-4574 / FGSC 10173</strain>
    </source>
</reference>
<dbReference type="EMBL" id="CH445328">
    <property type="protein sequence ID" value="EAT89826.2"/>
    <property type="molecule type" value="Genomic_DNA"/>
</dbReference>
<dbReference type="InterPro" id="IPR036108">
    <property type="entry name" value="4pyrrol_syn_uPrphyn_synt_sf"/>
</dbReference>
<accession>Q0UYR9</accession>
<dbReference type="InterPro" id="IPR003754">
    <property type="entry name" value="4pyrrol_synth_uPrphyn_synth"/>
</dbReference>
<protein>
    <recommendedName>
        <fullName evidence="2">Tetrapyrrole biosynthesis uroporphyrinogen III synthase domain-containing protein</fullName>
    </recommendedName>
</protein>
<dbReference type="VEuPathDB" id="FungiDB:JI435_030950"/>
<dbReference type="RefSeq" id="XP_001793680.1">
    <property type="nucleotide sequence ID" value="XM_001793628.1"/>
</dbReference>
<dbReference type="GO" id="GO:0006782">
    <property type="term" value="P:protoporphyrinogen IX biosynthetic process"/>
    <property type="evidence" value="ECO:0007669"/>
    <property type="project" value="UniProtKB-UniPathway"/>
</dbReference>
<feature type="compositionally biased region" description="Basic and acidic residues" evidence="1">
    <location>
        <begin position="399"/>
        <end position="415"/>
    </location>
</feature>
<proteinExistence type="predicted"/>
<dbReference type="CDD" id="cd06578">
    <property type="entry name" value="HemD"/>
    <property type="match status" value="1"/>
</dbReference>
<organism evidence="3 4">
    <name type="scientific">Phaeosphaeria nodorum (strain SN15 / ATCC MYA-4574 / FGSC 10173)</name>
    <name type="common">Glume blotch fungus</name>
    <name type="synonym">Parastagonospora nodorum</name>
    <dbReference type="NCBI Taxonomy" id="321614"/>
    <lineage>
        <taxon>Eukaryota</taxon>
        <taxon>Fungi</taxon>
        <taxon>Dikarya</taxon>
        <taxon>Ascomycota</taxon>
        <taxon>Pezizomycotina</taxon>
        <taxon>Dothideomycetes</taxon>
        <taxon>Pleosporomycetidae</taxon>
        <taxon>Pleosporales</taxon>
        <taxon>Pleosporineae</taxon>
        <taxon>Phaeosphaeriaceae</taxon>
        <taxon>Parastagonospora</taxon>
    </lineage>
</organism>
<feature type="region of interest" description="Disordered" evidence="1">
    <location>
        <begin position="652"/>
        <end position="678"/>
    </location>
</feature>
<dbReference type="GO" id="GO:0004852">
    <property type="term" value="F:uroporphyrinogen-III synthase activity"/>
    <property type="evidence" value="ECO:0000318"/>
    <property type="project" value="GO_Central"/>
</dbReference>
<evidence type="ECO:0000313" key="4">
    <source>
        <dbReference type="Proteomes" id="UP000001055"/>
    </source>
</evidence>
<dbReference type="GeneID" id="5970537"/>
<dbReference type="Gene3D" id="3.40.50.10090">
    <property type="match status" value="2"/>
</dbReference>
<feature type="region of interest" description="Disordered" evidence="1">
    <location>
        <begin position="284"/>
        <end position="436"/>
    </location>
</feature>
<dbReference type="PANTHER" id="PTHR12390">
    <property type="entry name" value="UROPORPHYRINOGEN III SYNTHASE"/>
    <property type="match status" value="1"/>
</dbReference>
<dbReference type="PANTHER" id="PTHR12390:SF0">
    <property type="entry name" value="UROPORPHYRINOGEN-III SYNTHASE"/>
    <property type="match status" value="1"/>
</dbReference>
<sequence length="709" mass="78748">MAEQSRGKIPILLLKTKSAPRDTYEELFRNLDDHRYTPVFVPVLEHRFRRDALDEVRKHVTGRGFVPKAKGGLATYGALIFTSQRAVEAFADIVEELRKAGNHVDDLLPDSLPLYVVGPATARGLRSLDLKCPILGDETGNGEALATYMLEHYNNLYPGAGKPSLLFLVGDKRRDIIPKTLQAEELGDERRCRVDELVIYETGEMQSFKEEFSTLWRKNADAGCERQWVVVFSPTGCKAMLESLDLLDKQTGRAKSSARNGLNIATIGPTTRDYLQHEFGFQPDVCAERPSPEGIADGTRSSPRNAGSSPAKNDDAVAGSKRKPEAEPSPNRGRKASKKQATLEETGITNEDSEMKDATNGGDAKESEAETKDDAPKAQEDEENTSDEKDVSDGTAKVETTKDDVKAEANDDAAKPDAANGEGAVEQSSQREKEVPSNILEKGLIYFFTRNRVGIDDAESVGDLQRTFFVLRPLPTGAKLGEGAIPDLKNNRLFALPKKTFPKSHTDRFMAFVEKANTTIQDLKDNFFKGSEYETKTQGTRQVDPVTPVAEGVYAITRTEDRTTHLVYSTTIPSDLGEVQEDLGIKDQGSFIISVKNPERSGPASAQLAQKPDFSKEIIEEFRGLAWSEVKPKYIDHEYCQILLIGEQLDSGVEPTTKDKKHDKETPQEELEKLEHEDELRVEHLHGDDSIFDDLKISKKDYPKVPTTW</sequence>
<feature type="compositionally biased region" description="Polar residues" evidence="1">
    <location>
        <begin position="299"/>
        <end position="311"/>
    </location>
</feature>
<feature type="domain" description="Tetrapyrrole biosynthesis uroporphyrinogen III synthase" evidence="2">
    <location>
        <begin position="29"/>
        <end position="295"/>
    </location>
</feature>
<dbReference type="InterPro" id="IPR039793">
    <property type="entry name" value="UROS/Hem4"/>
</dbReference>
<dbReference type="GO" id="GO:0006780">
    <property type="term" value="P:uroporphyrinogen III biosynthetic process"/>
    <property type="evidence" value="ECO:0000318"/>
    <property type="project" value="GO_Central"/>
</dbReference>
<dbReference type="FunFam" id="3.40.50.10090:FF:000011">
    <property type="entry name" value="Uroporphyrinogen-III synthase (UroS), putative"/>
    <property type="match status" value="1"/>
</dbReference>
<dbReference type="AlphaFoldDB" id="Q0UYR9"/>
<evidence type="ECO:0000313" key="3">
    <source>
        <dbReference type="EMBL" id="EAT89826.2"/>
    </source>
</evidence>
<evidence type="ECO:0000256" key="1">
    <source>
        <dbReference type="SAM" id="MobiDB-lite"/>
    </source>
</evidence>
<dbReference type="Pfam" id="PF02602">
    <property type="entry name" value="HEM4"/>
    <property type="match status" value="1"/>
</dbReference>
<dbReference type="KEGG" id="pno:SNOG_03095"/>
<dbReference type="eggNOG" id="KOG4132">
    <property type="taxonomic scope" value="Eukaryota"/>
</dbReference>
<dbReference type="SUPFAM" id="SSF69618">
    <property type="entry name" value="HemD-like"/>
    <property type="match status" value="1"/>
</dbReference>
<name>Q0UYR9_PHANO</name>
<dbReference type="GO" id="GO:0005829">
    <property type="term" value="C:cytosol"/>
    <property type="evidence" value="ECO:0000318"/>
    <property type="project" value="GO_Central"/>
</dbReference>
<dbReference type="HOGENOM" id="CLU_405526_0_0_1"/>
<dbReference type="Proteomes" id="UP000001055">
    <property type="component" value="Unassembled WGS sequence"/>
</dbReference>
<feature type="compositionally biased region" description="Basic and acidic residues" evidence="1">
    <location>
        <begin position="656"/>
        <end position="678"/>
    </location>
</feature>
<dbReference type="InParanoid" id="Q0UYR9"/>
<dbReference type="UniPathway" id="UPA00251">
    <property type="reaction ID" value="UER00320"/>
</dbReference>